<dbReference type="Pfam" id="PF10601">
    <property type="entry name" value="zf-LITAF-like"/>
    <property type="match status" value="1"/>
</dbReference>
<sequence length="182" mass="20111">MDKTDQPTTSQSEPFNSRRTTTRTAPPLPNQGDPAPPPYQKTDPKITDKIDDITPTPPRVATPGPSRRPPARAQPRAARPQYAIPRQQTTPLYCLSSERPQLIECPWCDRIAVTQVILESSSDTRAAGAFCCLCCGVSGALIPSLVKWHPDITHICSKCHRTVAYKPNDGGVNVRQPFRSRR</sequence>
<protein>
    <recommendedName>
        <fullName evidence="2">LITAF domain-containing protein</fullName>
    </recommendedName>
</protein>
<proteinExistence type="predicted"/>
<dbReference type="PROSITE" id="PS51837">
    <property type="entry name" value="LITAF"/>
    <property type="match status" value="1"/>
</dbReference>
<dbReference type="EMBL" id="KV878214">
    <property type="protein sequence ID" value="OJJ32632.1"/>
    <property type="molecule type" value="Genomic_DNA"/>
</dbReference>
<feature type="region of interest" description="Disordered" evidence="1">
    <location>
        <begin position="1"/>
        <end position="83"/>
    </location>
</feature>
<dbReference type="Proteomes" id="UP000184383">
    <property type="component" value="Unassembled WGS sequence"/>
</dbReference>
<feature type="domain" description="LITAF" evidence="2">
    <location>
        <begin position="84"/>
        <end position="168"/>
    </location>
</feature>
<evidence type="ECO:0000259" key="2">
    <source>
        <dbReference type="PROSITE" id="PS51837"/>
    </source>
</evidence>
<evidence type="ECO:0000256" key="1">
    <source>
        <dbReference type="SAM" id="MobiDB-lite"/>
    </source>
</evidence>
<feature type="compositionally biased region" description="Pro residues" evidence="1">
    <location>
        <begin position="26"/>
        <end position="39"/>
    </location>
</feature>
<feature type="compositionally biased region" description="Low complexity" evidence="1">
    <location>
        <begin position="61"/>
        <end position="83"/>
    </location>
</feature>
<evidence type="ECO:0000313" key="3">
    <source>
        <dbReference type="EMBL" id="OJJ32632.1"/>
    </source>
</evidence>
<feature type="compositionally biased region" description="Polar residues" evidence="1">
    <location>
        <begin position="1"/>
        <end position="17"/>
    </location>
</feature>
<accession>A0A1L9RCJ5</accession>
<reference evidence="4" key="1">
    <citation type="journal article" date="2017" name="Genome Biol.">
        <title>Comparative genomics reveals high biological diversity and specific adaptations in the industrially and medically important fungal genus Aspergillus.</title>
        <authorList>
            <person name="de Vries R.P."/>
            <person name="Riley R."/>
            <person name="Wiebenga A."/>
            <person name="Aguilar-Osorio G."/>
            <person name="Amillis S."/>
            <person name="Uchima C.A."/>
            <person name="Anderluh G."/>
            <person name="Asadollahi M."/>
            <person name="Askin M."/>
            <person name="Barry K."/>
            <person name="Battaglia E."/>
            <person name="Bayram O."/>
            <person name="Benocci T."/>
            <person name="Braus-Stromeyer S.A."/>
            <person name="Caldana C."/>
            <person name="Canovas D."/>
            <person name="Cerqueira G.C."/>
            <person name="Chen F."/>
            <person name="Chen W."/>
            <person name="Choi C."/>
            <person name="Clum A."/>
            <person name="Dos Santos R.A."/>
            <person name="Damasio A.R."/>
            <person name="Diallinas G."/>
            <person name="Emri T."/>
            <person name="Fekete E."/>
            <person name="Flipphi M."/>
            <person name="Freyberg S."/>
            <person name="Gallo A."/>
            <person name="Gournas C."/>
            <person name="Habgood R."/>
            <person name="Hainaut M."/>
            <person name="Harispe M.L."/>
            <person name="Henrissat B."/>
            <person name="Hilden K.S."/>
            <person name="Hope R."/>
            <person name="Hossain A."/>
            <person name="Karabika E."/>
            <person name="Karaffa L."/>
            <person name="Karanyi Z."/>
            <person name="Krasevec N."/>
            <person name="Kuo A."/>
            <person name="Kusch H."/>
            <person name="LaButti K."/>
            <person name="Lagendijk E.L."/>
            <person name="Lapidus A."/>
            <person name="Levasseur A."/>
            <person name="Lindquist E."/>
            <person name="Lipzen A."/>
            <person name="Logrieco A.F."/>
            <person name="MacCabe A."/>
            <person name="Maekelae M.R."/>
            <person name="Malavazi I."/>
            <person name="Melin P."/>
            <person name="Meyer V."/>
            <person name="Mielnichuk N."/>
            <person name="Miskei M."/>
            <person name="Molnar A.P."/>
            <person name="Mule G."/>
            <person name="Ngan C.Y."/>
            <person name="Orejas M."/>
            <person name="Orosz E."/>
            <person name="Ouedraogo J.P."/>
            <person name="Overkamp K.M."/>
            <person name="Park H.-S."/>
            <person name="Perrone G."/>
            <person name="Piumi F."/>
            <person name="Punt P.J."/>
            <person name="Ram A.F."/>
            <person name="Ramon A."/>
            <person name="Rauscher S."/>
            <person name="Record E."/>
            <person name="Riano-Pachon D.M."/>
            <person name="Robert V."/>
            <person name="Roehrig J."/>
            <person name="Ruller R."/>
            <person name="Salamov A."/>
            <person name="Salih N.S."/>
            <person name="Samson R.A."/>
            <person name="Sandor E."/>
            <person name="Sanguinetti M."/>
            <person name="Schuetze T."/>
            <person name="Sepcic K."/>
            <person name="Shelest E."/>
            <person name="Sherlock G."/>
            <person name="Sophianopoulou V."/>
            <person name="Squina F.M."/>
            <person name="Sun H."/>
            <person name="Susca A."/>
            <person name="Todd R.B."/>
            <person name="Tsang A."/>
            <person name="Unkles S.E."/>
            <person name="van de Wiele N."/>
            <person name="van Rossen-Uffink D."/>
            <person name="Oliveira J.V."/>
            <person name="Vesth T.C."/>
            <person name="Visser J."/>
            <person name="Yu J.-H."/>
            <person name="Zhou M."/>
            <person name="Andersen M.R."/>
            <person name="Archer D.B."/>
            <person name="Baker S.E."/>
            <person name="Benoit I."/>
            <person name="Brakhage A.A."/>
            <person name="Braus G.H."/>
            <person name="Fischer R."/>
            <person name="Frisvad J.C."/>
            <person name="Goldman G.H."/>
            <person name="Houbraken J."/>
            <person name="Oakley B."/>
            <person name="Pocsi I."/>
            <person name="Scazzocchio C."/>
            <person name="Seiboth B."/>
            <person name="vanKuyk P.A."/>
            <person name="Wortman J."/>
            <person name="Dyer P.S."/>
            <person name="Grigoriev I.V."/>
        </authorList>
    </citation>
    <scope>NUCLEOTIDE SEQUENCE [LARGE SCALE GENOMIC DNA]</scope>
    <source>
        <strain evidence="4">DTO 134E9</strain>
    </source>
</reference>
<dbReference type="OrthoDB" id="4227182at2759"/>
<feature type="compositionally biased region" description="Basic and acidic residues" evidence="1">
    <location>
        <begin position="42"/>
        <end position="52"/>
    </location>
</feature>
<dbReference type="GeneID" id="63754256"/>
<dbReference type="RefSeq" id="XP_040686309.1">
    <property type="nucleotide sequence ID" value="XM_040838408.1"/>
</dbReference>
<organism evidence="3 4">
    <name type="scientific">Aspergillus wentii DTO 134E9</name>
    <dbReference type="NCBI Taxonomy" id="1073089"/>
    <lineage>
        <taxon>Eukaryota</taxon>
        <taxon>Fungi</taxon>
        <taxon>Dikarya</taxon>
        <taxon>Ascomycota</taxon>
        <taxon>Pezizomycotina</taxon>
        <taxon>Eurotiomycetes</taxon>
        <taxon>Eurotiomycetidae</taxon>
        <taxon>Eurotiales</taxon>
        <taxon>Aspergillaceae</taxon>
        <taxon>Aspergillus</taxon>
        <taxon>Aspergillus subgen. Cremei</taxon>
    </lineage>
</organism>
<keyword evidence="4" id="KW-1185">Reference proteome</keyword>
<evidence type="ECO:0000313" key="4">
    <source>
        <dbReference type="Proteomes" id="UP000184383"/>
    </source>
</evidence>
<dbReference type="VEuPathDB" id="FungiDB:ASPWEDRAFT_588334"/>
<gene>
    <name evidence="3" type="ORF">ASPWEDRAFT_588334</name>
</gene>
<name>A0A1L9RCJ5_ASPWE</name>
<dbReference type="STRING" id="1073089.A0A1L9RCJ5"/>
<dbReference type="InterPro" id="IPR006629">
    <property type="entry name" value="LITAF"/>
</dbReference>
<dbReference type="AlphaFoldDB" id="A0A1L9RCJ5"/>